<sequence length="94" mass="10716">MPRCNFKLAKQPFFLIENVLSFNSRVLAICLRQFCIPNEPRANRVLLPLATTDGHKVVEEQLASSTAAPITFQSYRISHMFYVATLCSRRTAVR</sequence>
<gene>
    <name evidence="1" type="ORF">L596_001217</name>
</gene>
<dbReference type="Proteomes" id="UP000298663">
    <property type="component" value="Chromosome X"/>
</dbReference>
<reference evidence="1 2" key="1">
    <citation type="journal article" date="2015" name="Genome Biol.">
        <title>Comparative genomics of Steinernema reveals deeply conserved gene regulatory networks.</title>
        <authorList>
            <person name="Dillman A.R."/>
            <person name="Macchietto M."/>
            <person name="Porter C.F."/>
            <person name="Rogers A."/>
            <person name="Williams B."/>
            <person name="Antoshechkin I."/>
            <person name="Lee M.M."/>
            <person name="Goodwin Z."/>
            <person name="Lu X."/>
            <person name="Lewis E.E."/>
            <person name="Goodrich-Blair H."/>
            <person name="Stock S.P."/>
            <person name="Adams B.J."/>
            <person name="Sternberg P.W."/>
            <person name="Mortazavi A."/>
        </authorList>
    </citation>
    <scope>NUCLEOTIDE SEQUENCE [LARGE SCALE GENOMIC DNA]</scope>
    <source>
        <strain evidence="1 2">ALL</strain>
    </source>
</reference>
<name>A0A4V6I7C3_STECR</name>
<dbReference type="AlphaFoldDB" id="A0A4V6I7C3"/>
<organism evidence="1 2">
    <name type="scientific">Steinernema carpocapsae</name>
    <name type="common">Entomopathogenic nematode</name>
    <dbReference type="NCBI Taxonomy" id="34508"/>
    <lineage>
        <taxon>Eukaryota</taxon>
        <taxon>Metazoa</taxon>
        <taxon>Ecdysozoa</taxon>
        <taxon>Nematoda</taxon>
        <taxon>Chromadorea</taxon>
        <taxon>Rhabditida</taxon>
        <taxon>Tylenchina</taxon>
        <taxon>Panagrolaimomorpha</taxon>
        <taxon>Strongyloidoidea</taxon>
        <taxon>Steinernematidae</taxon>
        <taxon>Steinernema</taxon>
    </lineage>
</organism>
<comment type="caution">
    <text evidence="1">The sequence shown here is derived from an EMBL/GenBank/DDBJ whole genome shotgun (WGS) entry which is preliminary data.</text>
</comment>
<dbReference type="EMBL" id="AZBU02000001">
    <property type="protein sequence ID" value="TMS33483.1"/>
    <property type="molecule type" value="Genomic_DNA"/>
</dbReference>
<accession>A0A4V6I7C3</accession>
<keyword evidence="2" id="KW-1185">Reference proteome</keyword>
<protein>
    <submittedName>
        <fullName evidence="1">Uncharacterized protein</fullName>
    </submittedName>
</protein>
<evidence type="ECO:0000313" key="2">
    <source>
        <dbReference type="Proteomes" id="UP000298663"/>
    </source>
</evidence>
<dbReference type="EMBL" id="CM016762">
    <property type="protein sequence ID" value="TMS33483.1"/>
    <property type="molecule type" value="Genomic_DNA"/>
</dbReference>
<evidence type="ECO:0000313" key="1">
    <source>
        <dbReference type="EMBL" id="TMS33483.1"/>
    </source>
</evidence>
<reference evidence="1 2" key="2">
    <citation type="journal article" date="2019" name="G3 (Bethesda)">
        <title>Hybrid Assembly of the Genome of the Entomopathogenic Nematode Steinernema carpocapsae Identifies the X-Chromosome.</title>
        <authorList>
            <person name="Serra L."/>
            <person name="Macchietto M."/>
            <person name="Macias-Munoz A."/>
            <person name="McGill C.J."/>
            <person name="Rodriguez I.M."/>
            <person name="Rodriguez B."/>
            <person name="Murad R."/>
            <person name="Mortazavi A."/>
        </authorList>
    </citation>
    <scope>NUCLEOTIDE SEQUENCE [LARGE SCALE GENOMIC DNA]</scope>
    <source>
        <strain evidence="1 2">ALL</strain>
    </source>
</reference>
<proteinExistence type="predicted"/>